<sequence length="907" mass="99608">MVLNTLTVASSVTPTVIETYFSHYLNRKPLRQKPTAHISYHEGLELIRRFLHHASFHTVEEIQAFTQQWVPVPHWIQTDTVEISAEKLSKAAELLCAQLGPEGIEQVGGKNWWQWRRDGNPLKAEWIEMRKDATARRKSSKPHGTRIMMYVHGGAYYFGSVDEHRYQMQRHARKLKARVLAPRYRLAPQFPFPCGLQDAIATYLYLLVEHDPSTIILGGDSAGGGMVLSMLVTLRDQGIPLPAGAILLSPWVDLTHSFPSLGGDGKFDYIPAHGFVHKPSLAWPPPNSDDLKALEKGAVDPKKGAASKPADGEDKREQKEAERQEKKDRTRGYSVNESSQNVSDPRAAAFDNHTPAVVTEPTPNAPLSISIDGKVVEIKDQIQMYAANHLINHPLVSPVLQPTLGGLPPLLVQVGGGELLRDEQLYLAHKAAAPLKYVPAPNPHMSAEWIQENLAKYRSTLVQLQLWDDLCHVAPTLSFTRPAKYMYRSIAQFGAWVLARAQQTSIDIMDDSSISVISTSTSDEHSSGDDGEHVKKPTEAQNVEIIASAGLDPRPDHVGRAGDPLPPFERHMIRQRIDRNGLIYPLPPASEIPALQLESSEIGRIKEGPVRKWMGAQEKWTKKFARQKLNVQKKRLQAMAKGFERFEGEQPPPTALAGRRAKGMDKPAKNKRSMGMSLWSLWGSKHDETTIEHEEKADMDGVPTIPEDGANGGGGTVANSTGKSAARNKSRSKSRPRRPKIGASVGSHRSNVTDQGQGNEGSDGQMVAVQNTPSHLSPSGSPNAFPAISPLPSNGPVVPGTDTVVPDSNTLSTRPTREGVAYPFKLRLAKDGEPVNASTLTLQSVQPLDEKKNPSASSPPAESSAFTDPEEQKVIPITAGAMQCTTEKENEAPERPQPERFVTAREI</sequence>
<feature type="region of interest" description="Disordered" evidence="2">
    <location>
        <begin position="694"/>
        <end position="816"/>
    </location>
</feature>
<feature type="compositionally biased region" description="Low complexity" evidence="2">
    <location>
        <begin position="795"/>
        <end position="807"/>
    </location>
</feature>
<feature type="compositionally biased region" description="Polar residues" evidence="2">
    <location>
        <begin position="836"/>
        <end position="846"/>
    </location>
</feature>
<feature type="compositionally biased region" description="Basic and acidic residues" evidence="2">
    <location>
        <begin position="310"/>
        <end position="331"/>
    </location>
</feature>
<evidence type="ECO:0000259" key="3">
    <source>
        <dbReference type="Pfam" id="PF07859"/>
    </source>
</evidence>
<feature type="region of interest" description="Disordered" evidence="2">
    <location>
        <begin position="299"/>
        <end position="347"/>
    </location>
</feature>
<reference evidence="4" key="1">
    <citation type="journal article" date="2020" name="Stud. Mycol.">
        <title>101 Dothideomycetes genomes: a test case for predicting lifestyles and emergence of pathogens.</title>
        <authorList>
            <person name="Haridas S."/>
            <person name="Albert R."/>
            <person name="Binder M."/>
            <person name="Bloem J."/>
            <person name="Labutti K."/>
            <person name="Salamov A."/>
            <person name="Andreopoulos B."/>
            <person name="Baker S."/>
            <person name="Barry K."/>
            <person name="Bills G."/>
            <person name="Bluhm B."/>
            <person name="Cannon C."/>
            <person name="Castanera R."/>
            <person name="Culley D."/>
            <person name="Daum C."/>
            <person name="Ezra D."/>
            <person name="Gonzalez J."/>
            <person name="Henrissat B."/>
            <person name="Kuo A."/>
            <person name="Liang C."/>
            <person name="Lipzen A."/>
            <person name="Lutzoni F."/>
            <person name="Magnuson J."/>
            <person name="Mondo S."/>
            <person name="Nolan M."/>
            <person name="Ohm R."/>
            <person name="Pangilinan J."/>
            <person name="Park H.-J."/>
            <person name="Ramirez L."/>
            <person name="Alfaro M."/>
            <person name="Sun H."/>
            <person name="Tritt A."/>
            <person name="Yoshinaga Y."/>
            <person name="Zwiers L.-H."/>
            <person name="Turgeon B."/>
            <person name="Goodwin S."/>
            <person name="Spatafora J."/>
            <person name="Crous P."/>
            <person name="Grigoriev I."/>
        </authorList>
    </citation>
    <scope>NUCLEOTIDE SEQUENCE</scope>
    <source>
        <strain evidence="4">CBS 121739</strain>
    </source>
</reference>
<organism evidence="4 5">
    <name type="scientific">Pseudovirgaria hyperparasitica</name>
    <dbReference type="NCBI Taxonomy" id="470096"/>
    <lineage>
        <taxon>Eukaryota</taxon>
        <taxon>Fungi</taxon>
        <taxon>Dikarya</taxon>
        <taxon>Ascomycota</taxon>
        <taxon>Pezizomycotina</taxon>
        <taxon>Dothideomycetes</taxon>
        <taxon>Dothideomycetes incertae sedis</taxon>
        <taxon>Acrospermales</taxon>
        <taxon>Acrospermaceae</taxon>
        <taxon>Pseudovirgaria</taxon>
    </lineage>
</organism>
<protein>
    <submittedName>
        <fullName evidence="4">Alpha/beta-hydrolase</fullName>
    </submittedName>
</protein>
<feature type="compositionally biased region" description="Low complexity" evidence="2">
    <location>
        <begin position="854"/>
        <end position="865"/>
    </location>
</feature>
<feature type="compositionally biased region" description="Basic residues" evidence="2">
    <location>
        <begin position="726"/>
        <end position="740"/>
    </location>
</feature>
<evidence type="ECO:0000313" key="5">
    <source>
        <dbReference type="Proteomes" id="UP000799437"/>
    </source>
</evidence>
<dbReference type="InterPro" id="IPR013094">
    <property type="entry name" value="AB_hydrolase_3"/>
</dbReference>
<feature type="domain" description="Alpha/beta hydrolase fold-3" evidence="3">
    <location>
        <begin position="382"/>
        <end position="433"/>
    </location>
</feature>
<dbReference type="RefSeq" id="XP_033602838.1">
    <property type="nucleotide sequence ID" value="XM_033743577.1"/>
</dbReference>
<feature type="compositionally biased region" description="Basic and acidic residues" evidence="2">
    <location>
        <begin position="886"/>
        <end position="907"/>
    </location>
</feature>
<proteinExistence type="predicted"/>
<feature type="region of interest" description="Disordered" evidence="2">
    <location>
        <begin position="832"/>
        <end position="872"/>
    </location>
</feature>
<dbReference type="EMBL" id="ML996568">
    <property type="protein sequence ID" value="KAF2760387.1"/>
    <property type="molecule type" value="Genomic_DNA"/>
</dbReference>
<dbReference type="SUPFAM" id="SSF53474">
    <property type="entry name" value="alpha/beta-Hydrolases"/>
    <property type="match status" value="1"/>
</dbReference>
<dbReference type="OrthoDB" id="2336090at2759"/>
<dbReference type="InterPro" id="IPR050300">
    <property type="entry name" value="GDXG_lipolytic_enzyme"/>
</dbReference>
<dbReference type="Gene3D" id="3.40.50.1820">
    <property type="entry name" value="alpha/beta hydrolase"/>
    <property type="match status" value="2"/>
</dbReference>
<evidence type="ECO:0000313" key="4">
    <source>
        <dbReference type="EMBL" id="KAF2760387.1"/>
    </source>
</evidence>
<evidence type="ECO:0000256" key="1">
    <source>
        <dbReference type="ARBA" id="ARBA00022801"/>
    </source>
</evidence>
<gene>
    <name evidence="4" type="ORF">EJ05DRAFT_474272</name>
</gene>
<feature type="compositionally biased region" description="Polar residues" evidence="2">
    <location>
        <begin position="747"/>
        <end position="782"/>
    </location>
</feature>
<feature type="compositionally biased region" description="Polar residues" evidence="2">
    <location>
        <begin position="333"/>
        <end position="343"/>
    </location>
</feature>
<dbReference type="GeneID" id="54484631"/>
<keyword evidence="5" id="KW-1185">Reference proteome</keyword>
<dbReference type="Pfam" id="PF07859">
    <property type="entry name" value="Abhydrolase_3"/>
    <property type="match status" value="2"/>
</dbReference>
<feature type="domain" description="Alpha/beta hydrolase fold-3" evidence="3">
    <location>
        <begin position="148"/>
        <end position="257"/>
    </location>
</feature>
<keyword evidence="1 4" id="KW-0378">Hydrolase</keyword>
<dbReference type="InterPro" id="IPR029058">
    <property type="entry name" value="AB_hydrolase_fold"/>
</dbReference>
<feature type="region of interest" description="Disordered" evidence="2">
    <location>
        <begin position="647"/>
        <end position="671"/>
    </location>
</feature>
<dbReference type="Proteomes" id="UP000799437">
    <property type="component" value="Unassembled WGS sequence"/>
</dbReference>
<evidence type="ECO:0000256" key="2">
    <source>
        <dbReference type="SAM" id="MobiDB-lite"/>
    </source>
</evidence>
<dbReference type="GO" id="GO:0016787">
    <property type="term" value="F:hydrolase activity"/>
    <property type="evidence" value="ECO:0007669"/>
    <property type="project" value="UniProtKB-KW"/>
</dbReference>
<dbReference type="AlphaFoldDB" id="A0A6A6WFL6"/>
<feature type="region of interest" description="Disordered" evidence="2">
    <location>
        <begin position="885"/>
        <end position="907"/>
    </location>
</feature>
<name>A0A6A6WFL6_9PEZI</name>
<dbReference type="PANTHER" id="PTHR48081">
    <property type="entry name" value="AB HYDROLASE SUPERFAMILY PROTEIN C4A8.06C"/>
    <property type="match status" value="1"/>
</dbReference>
<accession>A0A6A6WFL6</accession>
<dbReference type="PANTHER" id="PTHR48081:SF19">
    <property type="entry name" value="AB HYDROLASE SUPERFAMILY PROTEIN C4A8.06C"/>
    <property type="match status" value="1"/>
</dbReference>